<sequence length="46" mass="5584">MPQWLSQHQRHFRWPTTPRNESFDADPRLYSDREGVKRSAQTWGVQ</sequence>
<name>A0A5J5NE38_GOSBA</name>
<organism evidence="2 3">
    <name type="scientific">Gossypium barbadense</name>
    <name type="common">Sea Island cotton</name>
    <name type="synonym">Hibiscus barbadensis</name>
    <dbReference type="NCBI Taxonomy" id="3634"/>
    <lineage>
        <taxon>Eukaryota</taxon>
        <taxon>Viridiplantae</taxon>
        <taxon>Streptophyta</taxon>
        <taxon>Embryophyta</taxon>
        <taxon>Tracheophyta</taxon>
        <taxon>Spermatophyta</taxon>
        <taxon>Magnoliopsida</taxon>
        <taxon>eudicotyledons</taxon>
        <taxon>Gunneridae</taxon>
        <taxon>Pentapetalae</taxon>
        <taxon>rosids</taxon>
        <taxon>malvids</taxon>
        <taxon>Malvales</taxon>
        <taxon>Malvaceae</taxon>
        <taxon>Malvoideae</taxon>
        <taxon>Gossypium</taxon>
    </lineage>
</organism>
<gene>
    <name evidence="2" type="ORF">ES319_1Z116400v1</name>
</gene>
<dbReference type="EMBL" id="ML706245">
    <property type="protein sequence ID" value="KAB1671041.1"/>
    <property type="molecule type" value="Genomic_DNA"/>
</dbReference>
<evidence type="ECO:0000313" key="3">
    <source>
        <dbReference type="Proteomes" id="UP000327439"/>
    </source>
</evidence>
<evidence type="ECO:0000256" key="1">
    <source>
        <dbReference type="SAM" id="MobiDB-lite"/>
    </source>
</evidence>
<protein>
    <submittedName>
        <fullName evidence="2">Uncharacterized protein</fullName>
    </submittedName>
</protein>
<keyword evidence="3" id="KW-1185">Reference proteome</keyword>
<dbReference type="AlphaFoldDB" id="A0A5J5NE38"/>
<proteinExistence type="predicted"/>
<dbReference type="Proteomes" id="UP000327439">
    <property type="component" value="Unassembled WGS sequence"/>
</dbReference>
<accession>A0A5J5NE38</accession>
<evidence type="ECO:0000313" key="2">
    <source>
        <dbReference type="EMBL" id="KAB1671041.1"/>
    </source>
</evidence>
<feature type="region of interest" description="Disordered" evidence="1">
    <location>
        <begin position="1"/>
        <end position="46"/>
    </location>
</feature>
<reference evidence="3" key="1">
    <citation type="journal article" date="2020" name="Nat. Genet.">
        <title>Genomic diversifications of five Gossypium allopolyploid species and their impact on cotton improvement.</title>
        <authorList>
            <person name="Chen Z.J."/>
            <person name="Sreedasyam A."/>
            <person name="Ando A."/>
            <person name="Song Q."/>
            <person name="De Santiago L.M."/>
            <person name="Hulse-Kemp A.M."/>
            <person name="Ding M."/>
            <person name="Ye W."/>
            <person name="Kirkbride R.C."/>
            <person name="Jenkins J."/>
            <person name="Plott C."/>
            <person name="Lovell J."/>
            <person name="Lin Y.M."/>
            <person name="Vaughn R."/>
            <person name="Liu B."/>
            <person name="Simpson S."/>
            <person name="Scheffler B.E."/>
            <person name="Wen L."/>
            <person name="Saski C.A."/>
            <person name="Grover C.E."/>
            <person name="Hu G."/>
            <person name="Conover J.L."/>
            <person name="Carlson J.W."/>
            <person name="Shu S."/>
            <person name="Boston L.B."/>
            <person name="Williams M."/>
            <person name="Peterson D.G."/>
            <person name="McGee K."/>
            <person name="Jones D.C."/>
            <person name="Wendel J.F."/>
            <person name="Stelly D.M."/>
            <person name="Grimwood J."/>
            <person name="Schmutz J."/>
        </authorList>
    </citation>
    <scope>NUCLEOTIDE SEQUENCE [LARGE SCALE GENOMIC DNA]</scope>
    <source>
        <strain evidence="3">cv. 3-79</strain>
    </source>
</reference>
<feature type="compositionally biased region" description="Basic and acidic residues" evidence="1">
    <location>
        <begin position="21"/>
        <end position="37"/>
    </location>
</feature>